<reference evidence="1 2" key="1">
    <citation type="submission" date="2023-12" db="EMBL/GenBank/DDBJ databases">
        <title>Friends and Foes: Symbiotic and Algicidal bacterial influence on Karenia brevis blooms.</title>
        <authorList>
            <person name="Fei C."/>
            <person name="Mohamed A.R."/>
            <person name="Booker A."/>
            <person name="Arshad M."/>
            <person name="Klass S."/>
            <person name="Ahn S."/>
            <person name="Gilbert P.M."/>
            <person name="Heil C.A."/>
            <person name="Martinez J.M."/>
            <person name="Amin S.A."/>
        </authorList>
    </citation>
    <scope>NUCLEOTIDE SEQUENCE [LARGE SCALE GENOMIC DNA]</scope>
    <source>
        <strain evidence="1 2">CE15</strain>
    </source>
</reference>
<proteinExistence type="predicted"/>
<dbReference type="Proteomes" id="UP001382455">
    <property type="component" value="Unassembled WGS sequence"/>
</dbReference>
<sequence>MHNLIIKENYTYCENKRVLSISGMLTQDVSLALKEFDFNELRIGVGTWDDLSILSSLNGKIEKIVINAASIDWDGISSLIEVKSLILTDYMKNQINFSKLVNLSELRIDGREENIEQIYTIKTLENVRLANYKEVNLSKLEKLHNLVILELVDSKKLSSLEGIKCFTKLQKLNVVCCTKLEDVDGVKSLSKLKMLRIDSCKKVRLTDDFSSLTNLKYLGIFRQKEILSLQPFKGCRSLEILMVADLKVTDGKVQFIKELPNLKKLILQHKKHYDENLTSFKRELLEKFGDYEIIEKHFSMV</sequence>
<gene>
    <name evidence="1" type="ORF">WAE96_19570</name>
</gene>
<protein>
    <recommendedName>
        <fullName evidence="3">Leucine-rich repeat domain-containing protein</fullName>
    </recommendedName>
</protein>
<accession>A0ABU8EY32</accession>
<evidence type="ECO:0000313" key="2">
    <source>
        <dbReference type="Proteomes" id="UP001382455"/>
    </source>
</evidence>
<dbReference type="RefSeq" id="WP_336436776.1">
    <property type="nucleotide sequence ID" value="NZ_JBAWKS010000002.1"/>
</dbReference>
<comment type="caution">
    <text evidence="1">The sequence shown here is derived from an EMBL/GenBank/DDBJ whole genome shotgun (WGS) entry which is preliminary data.</text>
</comment>
<dbReference type="EMBL" id="JBAWKS010000002">
    <property type="protein sequence ID" value="MEI4551885.1"/>
    <property type="molecule type" value="Genomic_DNA"/>
</dbReference>
<evidence type="ECO:0000313" key="1">
    <source>
        <dbReference type="EMBL" id="MEI4551885.1"/>
    </source>
</evidence>
<dbReference type="InterPro" id="IPR032675">
    <property type="entry name" value="LRR_dom_sf"/>
</dbReference>
<name>A0ABU8EY32_9GAMM</name>
<dbReference type="SUPFAM" id="SSF52058">
    <property type="entry name" value="L domain-like"/>
    <property type="match status" value="1"/>
</dbReference>
<evidence type="ECO:0008006" key="3">
    <source>
        <dbReference type="Google" id="ProtNLM"/>
    </source>
</evidence>
<keyword evidence="2" id="KW-1185">Reference proteome</keyword>
<organism evidence="1 2">
    <name type="scientific">Pseudoalteromonas spongiae</name>
    <dbReference type="NCBI Taxonomy" id="298657"/>
    <lineage>
        <taxon>Bacteria</taxon>
        <taxon>Pseudomonadati</taxon>
        <taxon>Pseudomonadota</taxon>
        <taxon>Gammaproteobacteria</taxon>
        <taxon>Alteromonadales</taxon>
        <taxon>Pseudoalteromonadaceae</taxon>
        <taxon>Pseudoalteromonas</taxon>
    </lineage>
</organism>
<dbReference type="Gene3D" id="3.80.10.10">
    <property type="entry name" value="Ribonuclease Inhibitor"/>
    <property type="match status" value="1"/>
</dbReference>